<comment type="caution">
    <text evidence="3">The sequence shown here is derived from an EMBL/GenBank/DDBJ whole genome shotgun (WGS) entry which is preliminary data.</text>
</comment>
<dbReference type="InterPro" id="IPR003121">
    <property type="entry name" value="SWIB_MDM2_domain"/>
</dbReference>
<dbReference type="PANTHER" id="PTHR13844">
    <property type="entry name" value="SWI/SNF-RELATED MATRIX-ASSOCIATED ACTIN-DEPENDENT REGULATOR OF CHROMATIN SUBFAMILY D"/>
    <property type="match status" value="1"/>
</dbReference>
<dbReference type="SUPFAM" id="SSF47592">
    <property type="entry name" value="SWIB/MDM2 domain"/>
    <property type="match status" value="1"/>
</dbReference>
<evidence type="ECO:0000256" key="1">
    <source>
        <dbReference type="SAM" id="MobiDB-lite"/>
    </source>
</evidence>
<dbReference type="VEuPathDB" id="FungiDB:GVI51_G07403"/>
<dbReference type="SMART" id="SM00151">
    <property type="entry name" value="SWIB"/>
    <property type="match status" value="1"/>
</dbReference>
<feature type="compositionally biased region" description="Polar residues" evidence="1">
    <location>
        <begin position="213"/>
        <end position="222"/>
    </location>
</feature>
<dbReference type="VEuPathDB" id="FungiDB:GWK60_G07271"/>
<protein>
    <submittedName>
        <fullName evidence="3">Upstream activation factor subunit UAF30</fullName>
    </submittedName>
</protein>
<dbReference type="VEuPathDB" id="FungiDB:CAGL0G07557g"/>
<name>A0A0W0D6K1_CANGB</name>
<feature type="region of interest" description="Disordered" evidence="1">
    <location>
        <begin position="210"/>
        <end position="241"/>
    </location>
</feature>
<dbReference type="EMBL" id="LLZZ01000108">
    <property type="protein sequence ID" value="KTB07155.1"/>
    <property type="molecule type" value="Genomic_DNA"/>
</dbReference>
<proteinExistence type="predicted"/>
<dbReference type="VEuPathDB" id="FungiDB:B1J91_G07557g"/>
<reference evidence="3 4" key="1">
    <citation type="submission" date="2015-10" db="EMBL/GenBank/DDBJ databases">
        <title>Draft genomes sequences of Candida glabrata isolates 1A, 1B, 2A, 2B, 3A and 3B.</title>
        <authorList>
            <person name="Haavelsrud O.E."/>
            <person name="Gaustad P."/>
        </authorList>
    </citation>
    <scope>NUCLEOTIDE SEQUENCE [LARGE SCALE GENOMIC DNA]</scope>
    <source>
        <strain evidence="3">910700640</strain>
    </source>
</reference>
<dbReference type="PROSITE" id="PS51925">
    <property type="entry name" value="SWIB_MDM2"/>
    <property type="match status" value="1"/>
</dbReference>
<dbReference type="CDD" id="cd10567">
    <property type="entry name" value="SWIB-MDM2_like"/>
    <property type="match status" value="1"/>
</dbReference>
<evidence type="ECO:0000259" key="2">
    <source>
        <dbReference type="PROSITE" id="PS51925"/>
    </source>
</evidence>
<evidence type="ECO:0000313" key="4">
    <source>
        <dbReference type="Proteomes" id="UP000054886"/>
    </source>
</evidence>
<dbReference type="AlphaFoldDB" id="A0A0W0D6K1"/>
<dbReference type="InterPro" id="IPR036885">
    <property type="entry name" value="SWIB_MDM2_dom_sf"/>
</dbReference>
<evidence type="ECO:0000313" key="3">
    <source>
        <dbReference type="EMBL" id="KTB07155.1"/>
    </source>
</evidence>
<sequence length="241" mass="27641">MAPQYISEEYESMIDAVLTYCDEEVSLNSLRAQLNEVFSLNIKSFDLNLRTLVDKKLEAFKNVTEKPKVKDISTDKVMTENRRYINVIKQTLKEAELKKEGITVTKVQKPKLKLRVTNSKKSMIHIKMTVTPELQAVIGTHYQSRTEIVRNLWKYIKEHNLQNPDDKRQIISDAMLEPVLGKTSDIFMMHRALKHHILGPAPIEAEVIRTDQESTPSLASESSEQEHADSTDTSDSVYYST</sequence>
<dbReference type="Pfam" id="PF02201">
    <property type="entry name" value="SWIB"/>
    <property type="match status" value="1"/>
</dbReference>
<dbReference type="Gene3D" id="1.10.245.10">
    <property type="entry name" value="SWIB/MDM2 domain"/>
    <property type="match status" value="1"/>
</dbReference>
<dbReference type="Proteomes" id="UP000054886">
    <property type="component" value="Unassembled WGS sequence"/>
</dbReference>
<organism evidence="3 4">
    <name type="scientific">Candida glabrata</name>
    <name type="common">Yeast</name>
    <name type="synonym">Torulopsis glabrata</name>
    <dbReference type="NCBI Taxonomy" id="5478"/>
    <lineage>
        <taxon>Eukaryota</taxon>
        <taxon>Fungi</taxon>
        <taxon>Dikarya</taxon>
        <taxon>Ascomycota</taxon>
        <taxon>Saccharomycotina</taxon>
        <taxon>Saccharomycetes</taxon>
        <taxon>Saccharomycetales</taxon>
        <taxon>Saccharomycetaceae</taxon>
        <taxon>Nakaseomyces</taxon>
    </lineage>
</organism>
<feature type="domain" description="DM2" evidence="2">
    <location>
        <begin position="123"/>
        <end position="199"/>
    </location>
</feature>
<gene>
    <name evidence="3" type="ORF">AO440_001795</name>
</gene>
<dbReference type="InterPro" id="IPR019835">
    <property type="entry name" value="SWIB_domain"/>
</dbReference>
<feature type="compositionally biased region" description="Low complexity" evidence="1">
    <location>
        <begin position="231"/>
        <end position="241"/>
    </location>
</feature>
<accession>A0A0W0D6K1</accession>